<dbReference type="AlphaFoldDB" id="A0AA38I3D1"/>
<evidence type="ECO:0000313" key="2">
    <source>
        <dbReference type="EMBL" id="KAJ3649302.1"/>
    </source>
</evidence>
<dbReference type="Proteomes" id="UP001168821">
    <property type="component" value="Unassembled WGS sequence"/>
</dbReference>
<name>A0AA38I3D1_9CUCU</name>
<proteinExistence type="predicted"/>
<evidence type="ECO:0000313" key="3">
    <source>
        <dbReference type="Proteomes" id="UP001168821"/>
    </source>
</evidence>
<comment type="caution">
    <text evidence="1">The sequence shown here is derived from an EMBL/GenBank/DDBJ whole genome shotgun (WGS) entry which is preliminary data.</text>
</comment>
<organism evidence="1 3">
    <name type="scientific">Zophobas morio</name>
    <dbReference type="NCBI Taxonomy" id="2755281"/>
    <lineage>
        <taxon>Eukaryota</taxon>
        <taxon>Metazoa</taxon>
        <taxon>Ecdysozoa</taxon>
        <taxon>Arthropoda</taxon>
        <taxon>Hexapoda</taxon>
        <taxon>Insecta</taxon>
        <taxon>Pterygota</taxon>
        <taxon>Neoptera</taxon>
        <taxon>Endopterygota</taxon>
        <taxon>Coleoptera</taxon>
        <taxon>Polyphaga</taxon>
        <taxon>Cucujiformia</taxon>
        <taxon>Tenebrionidae</taxon>
        <taxon>Zophobas</taxon>
    </lineage>
</organism>
<protein>
    <submittedName>
        <fullName evidence="1">Uncharacterized protein</fullName>
    </submittedName>
</protein>
<gene>
    <name evidence="1" type="ORF">Zmor_020255</name>
    <name evidence="2" type="ORF">Zmor_021053</name>
</gene>
<reference evidence="1" key="1">
    <citation type="journal article" date="2023" name="G3 (Bethesda)">
        <title>Whole genome assemblies of Zophobas morio and Tenebrio molitor.</title>
        <authorList>
            <person name="Kaur S."/>
            <person name="Stinson S.A."/>
            <person name="diCenzo G.C."/>
        </authorList>
    </citation>
    <scope>NUCLEOTIDE SEQUENCE</scope>
    <source>
        <strain evidence="1">QUZm001</strain>
    </source>
</reference>
<keyword evidence="3" id="KW-1185">Reference proteome</keyword>
<evidence type="ECO:0000313" key="1">
    <source>
        <dbReference type="EMBL" id="KAJ3648452.1"/>
    </source>
</evidence>
<accession>A0AA38I3D1</accession>
<dbReference type="EMBL" id="JALNTZ010000006">
    <property type="protein sequence ID" value="KAJ3648452.1"/>
    <property type="molecule type" value="Genomic_DNA"/>
</dbReference>
<sequence length="96" mass="10206">MTTPLPFRIYYFLPHNSYPPVRIAHPCSFIISPTPEVIASSESNIDPQVGGGGGGGVLANNRSCPCRCRLFIESWARDLVPESSGVHSGGGVGSDF</sequence>
<dbReference type="EMBL" id="JALNTZ010000006">
    <property type="protein sequence ID" value="KAJ3649302.1"/>
    <property type="molecule type" value="Genomic_DNA"/>
</dbReference>